<protein>
    <recommendedName>
        <fullName evidence="6">Radical SAM core domain-containing protein</fullName>
    </recommendedName>
</protein>
<dbReference type="PANTHER" id="PTHR11228:SF7">
    <property type="entry name" value="PQQA PEPTIDE CYCLASE"/>
    <property type="match status" value="1"/>
</dbReference>
<dbReference type="CDD" id="cd21109">
    <property type="entry name" value="SPASM"/>
    <property type="match status" value="1"/>
</dbReference>
<dbReference type="CDD" id="cd01335">
    <property type="entry name" value="Radical_SAM"/>
    <property type="match status" value="1"/>
</dbReference>
<evidence type="ECO:0000256" key="3">
    <source>
        <dbReference type="ARBA" id="ARBA00023004"/>
    </source>
</evidence>
<feature type="region of interest" description="Disordered" evidence="5">
    <location>
        <begin position="273"/>
        <end position="297"/>
    </location>
</feature>
<dbReference type="InterPro" id="IPR013785">
    <property type="entry name" value="Aldolase_TIM"/>
</dbReference>
<dbReference type="Proteomes" id="UP001501358">
    <property type="component" value="Unassembled WGS sequence"/>
</dbReference>
<keyword evidence="1" id="KW-0949">S-adenosyl-L-methionine</keyword>
<gene>
    <name evidence="7" type="ORF">GCM10010406_44450</name>
</gene>
<keyword evidence="4" id="KW-0411">Iron-sulfur</keyword>
<dbReference type="SFLD" id="SFLDS00029">
    <property type="entry name" value="Radical_SAM"/>
    <property type="match status" value="1"/>
</dbReference>
<keyword evidence="2" id="KW-0479">Metal-binding</keyword>
<comment type="caution">
    <text evidence="7">The sequence shown here is derived from an EMBL/GenBank/DDBJ whole genome shotgun (WGS) entry which is preliminary data.</text>
</comment>
<dbReference type="PANTHER" id="PTHR11228">
    <property type="entry name" value="RADICAL SAM DOMAIN PROTEIN"/>
    <property type="match status" value="1"/>
</dbReference>
<evidence type="ECO:0000313" key="7">
    <source>
        <dbReference type="EMBL" id="GAA2503009.1"/>
    </source>
</evidence>
<evidence type="ECO:0000259" key="6">
    <source>
        <dbReference type="Pfam" id="PF04055"/>
    </source>
</evidence>
<dbReference type="InterPro" id="IPR050377">
    <property type="entry name" value="Radical_SAM_PqqE_MftC-like"/>
</dbReference>
<sequence>MELADLVGRRPVPGGGLLMTLTRRCPLRCAHCSTSSTPDGEDTGVGPLTGFVRSFTPADRPGVVLFTGGEPLLLPAAVTALAREARRAGTRSAVLSGMFFARNGTVPARIMEAVTAVDHFSASLDAFHEREVPRAGVFRAVHRVLDAGTAASFHITGTGPDDPYLAEVTAAVRREFDDRVPMLVNETRPVGRAAAWAAPRTAVVDGGRVRPCPMAAWPVVAFDGTVVACCNQDVVDRRPVPRHLRLGHVAEDGWPQIHRRLLDSPLLRTIRTTGPSHPYARARHGAPTDRAPSASPALPGGPCAACRALPEHPAAAEAAGRAGSGPVGALLDRETARLQAEAGPAALLRRYGCAPYADLVSLAPTHRAAS</sequence>
<evidence type="ECO:0000256" key="4">
    <source>
        <dbReference type="ARBA" id="ARBA00023014"/>
    </source>
</evidence>
<evidence type="ECO:0000313" key="8">
    <source>
        <dbReference type="Proteomes" id="UP001501358"/>
    </source>
</evidence>
<name>A0ABN3MJW1_9ACTN</name>
<evidence type="ECO:0000256" key="5">
    <source>
        <dbReference type="SAM" id="MobiDB-lite"/>
    </source>
</evidence>
<dbReference type="EMBL" id="BAAATA010000033">
    <property type="protein sequence ID" value="GAA2503009.1"/>
    <property type="molecule type" value="Genomic_DNA"/>
</dbReference>
<dbReference type="Pfam" id="PF04055">
    <property type="entry name" value="Radical_SAM"/>
    <property type="match status" value="1"/>
</dbReference>
<evidence type="ECO:0000256" key="2">
    <source>
        <dbReference type="ARBA" id="ARBA00022723"/>
    </source>
</evidence>
<keyword evidence="8" id="KW-1185">Reference proteome</keyword>
<keyword evidence="3" id="KW-0408">Iron</keyword>
<dbReference type="InterPro" id="IPR007197">
    <property type="entry name" value="rSAM"/>
</dbReference>
<feature type="domain" description="Radical SAM core" evidence="6">
    <location>
        <begin position="20"/>
        <end position="147"/>
    </location>
</feature>
<organism evidence="7 8">
    <name type="scientific">Streptomyces thermolineatus</name>
    <dbReference type="NCBI Taxonomy" id="44033"/>
    <lineage>
        <taxon>Bacteria</taxon>
        <taxon>Bacillati</taxon>
        <taxon>Actinomycetota</taxon>
        <taxon>Actinomycetes</taxon>
        <taxon>Kitasatosporales</taxon>
        <taxon>Streptomycetaceae</taxon>
        <taxon>Streptomyces</taxon>
    </lineage>
</organism>
<dbReference type="SUPFAM" id="SSF102114">
    <property type="entry name" value="Radical SAM enzymes"/>
    <property type="match status" value="1"/>
</dbReference>
<accession>A0ABN3MJW1</accession>
<reference evidence="7 8" key="1">
    <citation type="journal article" date="2019" name="Int. J. Syst. Evol. Microbiol.">
        <title>The Global Catalogue of Microorganisms (GCM) 10K type strain sequencing project: providing services to taxonomists for standard genome sequencing and annotation.</title>
        <authorList>
            <consortium name="The Broad Institute Genomics Platform"/>
            <consortium name="The Broad Institute Genome Sequencing Center for Infectious Disease"/>
            <person name="Wu L."/>
            <person name="Ma J."/>
        </authorList>
    </citation>
    <scope>NUCLEOTIDE SEQUENCE [LARGE SCALE GENOMIC DNA]</scope>
    <source>
        <strain evidence="7 8">JCM 6307</strain>
    </source>
</reference>
<dbReference type="RefSeq" id="WP_344385019.1">
    <property type="nucleotide sequence ID" value="NZ_BAAATA010000033.1"/>
</dbReference>
<dbReference type="InterPro" id="IPR058240">
    <property type="entry name" value="rSAM_sf"/>
</dbReference>
<dbReference type="Gene3D" id="3.20.20.70">
    <property type="entry name" value="Aldolase class I"/>
    <property type="match status" value="1"/>
</dbReference>
<evidence type="ECO:0000256" key="1">
    <source>
        <dbReference type="ARBA" id="ARBA00022691"/>
    </source>
</evidence>
<proteinExistence type="predicted"/>